<name>A0ABV6N6J7_9PSEU</name>
<organism evidence="1 2">
    <name type="scientific">Kutzneria chonburiensis</name>
    <dbReference type="NCBI Taxonomy" id="1483604"/>
    <lineage>
        <taxon>Bacteria</taxon>
        <taxon>Bacillati</taxon>
        <taxon>Actinomycetota</taxon>
        <taxon>Actinomycetes</taxon>
        <taxon>Pseudonocardiales</taxon>
        <taxon>Pseudonocardiaceae</taxon>
        <taxon>Kutzneria</taxon>
    </lineage>
</organism>
<accession>A0ABV6N6J7</accession>
<comment type="caution">
    <text evidence="1">The sequence shown here is derived from an EMBL/GenBank/DDBJ whole genome shotgun (WGS) entry which is preliminary data.</text>
</comment>
<evidence type="ECO:0000313" key="1">
    <source>
        <dbReference type="EMBL" id="MFC0548214.1"/>
    </source>
</evidence>
<keyword evidence="2" id="KW-1185">Reference proteome</keyword>
<dbReference type="Pfam" id="PF04978">
    <property type="entry name" value="MST"/>
    <property type="match status" value="1"/>
</dbReference>
<sequence length="175" mass="18694">MTETTDLLAVLAAARSALLKTADGLSDEQAAERPTASSLCIGGLLKHVMAMEEQWLRFAVEGASAMPHELPDSVTWDDIMTGAAPPPQWMVDHQNAFQMLPGDTLADIRARYEKVAARTVEIAATADLDAGQALPPAPWLEPGGSYTVRRVIMHVATETAQHAGHADILRESLGG</sequence>
<proteinExistence type="predicted"/>
<dbReference type="Proteomes" id="UP001589810">
    <property type="component" value="Unassembled WGS sequence"/>
</dbReference>
<dbReference type="InterPro" id="IPR034660">
    <property type="entry name" value="DinB/YfiT-like"/>
</dbReference>
<protein>
    <submittedName>
        <fullName evidence="1">DinB family protein</fullName>
    </submittedName>
</protein>
<dbReference type="SUPFAM" id="SSF109854">
    <property type="entry name" value="DinB/YfiT-like putative metalloenzymes"/>
    <property type="match status" value="1"/>
</dbReference>
<reference evidence="1 2" key="1">
    <citation type="submission" date="2024-09" db="EMBL/GenBank/DDBJ databases">
        <authorList>
            <person name="Sun Q."/>
            <person name="Mori K."/>
        </authorList>
    </citation>
    <scope>NUCLEOTIDE SEQUENCE [LARGE SCALE GENOMIC DNA]</scope>
    <source>
        <strain evidence="1 2">TBRC 1432</strain>
    </source>
</reference>
<gene>
    <name evidence="1" type="ORF">ACFFH7_42370</name>
</gene>
<dbReference type="InterPro" id="IPR007061">
    <property type="entry name" value="MST-like"/>
</dbReference>
<dbReference type="Gene3D" id="1.20.120.450">
    <property type="entry name" value="dinb family like domain"/>
    <property type="match status" value="1"/>
</dbReference>
<dbReference type="RefSeq" id="WP_273937951.1">
    <property type="nucleotide sequence ID" value="NZ_CP097263.1"/>
</dbReference>
<dbReference type="EMBL" id="JBHLUD010000015">
    <property type="protein sequence ID" value="MFC0548214.1"/>
    <property type="molecule type" value="Genomic_DNA"/>
</dbReference>
<evidence type="ECO:0000313" key="2">
    <source>
        <dbReference type="Proteomes" id="UP001589810"/>
    </source>
</evidence>